<comment type="caution">
    <text evidence="1">The sequence shown here is derived from an EMBL/GenBank/DDBJ whole genome shotgun (WGS) entry which is preliminary data.</text>
</comment>
<dbReference type="RefSeq" id="WP_230671380.1">
    <property type="nucleotide sequence ID" value="NZ_JAJNAY010000002.1"/>
</dbReference>
<dbReference type="Proteomes" id="UP001108025">
    <property type="component" value="Unassembled WGS sequence"/>
</dbReference>
<dbReference type="Gene3D" id="3.30.2310.20">
    <property type="entry name" value="RelE-like"/>
    <property type="match status" value="1"/>
</dbReference>
<proteinExistence type="predicted"/>
<name>A0A9Q3V706_9FLAO</name>
<evidence type="ECO:0000313" key="2">
    <source>
        <dbReference type="Proteomes" id="UP001108025"/>
    </source>
</evidence>
<evidence type="ECO:0000313" key="1">
    <source>
        <dbReference type="EMBL" id="MCD1118489.1"/>
    </source>
</evidence>
<organism evidence="1 2">
    <name type="scientific">Chryseobacterium turcicum</name>
    <dbReference type="NCBI Taxonomy" id="2898076"/>
    <lineage>
        <taxon>Bacteria</taxon>
        <taxon>Pseudomonadati</taxon>
        <taxon>Bacteroidota</taxon>
        <taxon>Flavobacteriia</taxon>
        <taxon>Flavobacteriales</taxon>
        <taxon>Weeksellaceae</taxon>
        <taxon>Chryseobacterium group</taxon>
        <taxon>Chryseobacterium</taxon>
    </lineage>
</organism>
<keyword evidence="2" id="KW-1185">Reference proteome</keyword>
<reference evidence="1" key="1">
    <citation type="submission" date="2021-11" db="EMBL/GenBank/DDBJ databases">
        <title>Description of novel Chryseobacterium species.</title>
        <authorList>
            <person name="Saticioglu I.B."/>
            <person name="Ay H."/>
            <person name="Altun S."/>
            <person name="Duman M."/>
        </authorList>
    </citation>
    <scope>NUCLEOTIDE SEQUENCE</scope>
    <source>
        <strain evidence="1">C-17</strain>
    </source>
</reference>
<dbReference type="AlphaFoldDB" id="A0A9Q3V706"/>
<protein>
    <submittedName>
        <fullName evidence="1">Type II toxin-antitoxin system RelE/ParE family toxin</fullName>
    </submittedName>
</protein>
<dbReference type="EMBL" id="JAJNAY010000002">
    <property type="protein sequence ID" value="MCD1118489.1"/>
    <property type="molecule type" value="Genomic_DNA"/>
</dbReference>
<accession>A0A9Q3V706</accession>
<gene>
    <name evidence="1" type="ORF">LO744_16670</name>
</gene>
<dbReference type="InterPro" id="IPR035093">
    <property type="entry name" value="RelE/ParE_toxin_dom_sf"/>
</dbReference>
<sequence length="101" mass="12452">MQKAKIIYTHFVKADLKEINQWYSKIDKKIWSFFIKEFYLKINFISENALASEIKYDVSRIVFLRKFPYGIHYQFDEFKNEVEIYGVFHTSRNPENWIERK</sequence>